<keyword evidence="7" id="KW-0963">Cytoplasm</keyword>
<organism evidence="8 9">
    <name type="scientific">Candidatus Cryptobacteroides intestinigallinarum</name>
    <dbReference type="NCBI Taxonomy" id="2840767"/>
    <lineage>
        <taxon>Bacteria</taxon>
        <taxon>Pseudomonadati</taxon>
        <taxon>Bacteroidota</taxon>
        <taxon>Bacteroidia</taxon>
        <taxon>Bacteroidales</taxon>
        <taxon>Candidatus Cryptobacteroides</taxon>
    </lineage>
</organism>
<sequence>MYNTDSSKMHIIALSGFMGAGKSTVGYELSRRLSCDFIDLDLFIEENEGMAIPEIFAKDGETGFRKRENRCLAKAISEYSGADRLILSLGGGTLTVHESREIVKANTFCIYLEASAQTLALRLEAEAAGRPMLQQKRASVEPEALYQRIDGLLSARRPVYEGCADLTVCTDALDISSTAEMIISSLGLRR</sequence>
<evidence type="ECO:0000313" key="9">
    <source>
        <dbReference type="Proteomes" id="UP000823617"/>
    </source>
</evidence>
<evidence type="ECO:0000256" key="2">
    <source>
        <dbReference type="ARBA" id="ARBA00022679"/>
    </source>
</evidence>
<keyword evidence="4 7" id="KW-0418">Kinase</keyword>
<evidence type="ECO:0000256" key="7">
    <source>
        <dbReference type="HAMAP-Rule" id="MF_00109"/>
    </source>
</evidence>
<keyword evidence="2 7" id="KW-0808">Transferase</keyword>
<evidence type="ECO:0000313" key="8">
    <source>
        <dbReference type="EMBL" id="MBO8455750.1"/>
    </source>
</evidence>
<feature type="binding site" evidence="7">
    <location>
        <position position="130"/>
    </location>
    <ligand>
        <name>ATP</name>
        <dbReference type="ChEBI" id="CHEBI:30616"/>
    </ligand>
</feature>
<comment type="subunit">
    <text evidence="7">Monomer.</text>
</comment>
<evidence type="ECO:0000256" key="1">
    <source>
        <dbReference type="ARBA" id="ARBA00022605"/>
    </source>
</evidence>
<dbReference type="GO" id="GO:0008652">
    <property type="term" value="P:amino acid biosynthetic process"/>
    <property type="evidence" value="ECO:0007669"/>
    <property type="project" value="UniProtKB-KW"/>
</dbReference>
<dbReference type="AlphaFoldDB" id="A0A9D9N0F4"/>
<dbReference type="GO" id="GO:0005524">
    <property type="term" value="F:ATP binding"/>
    <property type="evidence" value="ECO:0007669"/>
    <property type="project" value="UniProtKB-UniRule"/>
</dbReference>
<keyword evidence="5 7" id="KW-0067">ATP-binding</keyword>
<comment type="caution">
    <text evidence="8">The sequence shown here is derived from an EMBL/GenBank/DDBJ whole genome shotgun (WGS) entry which is preliminary data.</text>
</comment>
<dbReference type="InterPro" id="IPR000623">
    <property type="entry name" value="Shikimate_kinase/TSH1"/>
</dbReference>
<comment type="cofactor">
    <cofactor evidence="7">
        <name>Mg(2+)</name>
        <dbReference type="ChEBI" id="CHEBI:18420"/>
    </cofactor>
    <text evidence="7">Binds 1 Mg(2+) ion per subunit.</text>
</comment>
<dbReference type="PANTHER" id="PTHR21087">
    <property type="entry name" value="SHIKIMATE KINASE"/>
    <property type="match status" value="1"/>
</dbReference>
<dbReference type="EC" id="2.7.1.71" evidence="7"/>
<dbReference type="PRINTS" id="PR01100">
    <property type="entry name" value="SHIKIMTKNASE"/>
</dbReference>
<gene>
    <name evidence="7" type="primary">aroK</name>
    <name evidence="8" type="ORF">IAC08_05040</name>
</gene>
<evidence type="ECO:0000256" key="4">
    <source>
        <dbReference type="ARBA" id="ARBA00022777"/>
    </source>
</evidence>
<comment type="function">
    <text evidence="7">Catalyzes the specific phosphorylation of the 3-hydroxyl group of shikimic acid using ATP as a cosubstrate.</text>
</comment>
<dbReference type="PANTHER" id="PTHR21087:SF16">
    <property type="entry name" value="SHIKIMATE KINASE 1, CHLOROPLASTIC"/>
    <property type="match status" value="1"/>
</dbReference>
<dbReference type="SUPFAM" id="SSF52540">
    <property type="entry name" value="P-loop containing nucleoside triphosphate hydrolases"/>
    <property type="match status" value="1"/>
</dbReference>
<keyword evidence="1 7" id="KW-0028">Amino-acid biosynthesis</keyword>
<name>A0A9D9N0F4_9BACT</name>
<keyword evidence="7" id="KW-0460">Magnesium</keyword>
<dbReference type="GO" id="GO:0009073">
    <property type="term" value="P:aromatic amino acid family biosynthetic process"/>
    <property type="evidence" value="ECO:0007669"/>
    <property type="project" value="UniProtKB-KW"/>
</dbReference>
<keyword evidence="3 7" id="KW-0547">Nucleotide-binding</keyword>
<comment type="catalytic activity">
    <reaction evidence="7">
        <text>shikimate + ATP = 3-phosphoshikimate + ADP + H(+)</text>
        <dbReference type="Rhea" id="RHEA:13121"/>
        <dbReference type="ChEBI" id="CHEBI:15378"/>
        <dbReference type="ChEBI" id="CHEBI:30616"/>
        <dbReference type="ChEBI" id="CHEBI:36208"/>
        <dbReference type="ChEBI" id="CHEBI:145989"/>
        <dbReference type="ChEBI" id="CHEBI:456216"/>
        <dbReference type="EC" id="2.7.1.71"/>
    </reaction>
</comment>
<feature type="binding site" evidence="7">
    <location>
        <begin position="19"/>
        <end position="24"/>
    </location>
    <ligand>
        <name>ATP</name>
        <dbReference type="ChEBI" id="CHEBI:30616"/>
    </ligand>
</feature>
<feature type="binding site" evidence="7">
    <location>
        <position position="91"/>
    </location>
    <ligand>
        <name>substrate</name>
    </ligand>
</feature>
<comment type="subcellular location">
    <subcellularLocation>
        <location evidence="7">Cytoplasm</location>
    </subcellularLocation>
</comment>
<feature type="binding site" evidence="7">
    <location>
        <position position="23"/>
    </location>
    <ligand>
        <name>Mg(2+)</name>
        <dbReference type="ChEBI" id="CHEBI:18420"/>
    </ligand>
</feature>
<evidence type="ECO:0000256" key="5">
    <source>
        <dbReference type="ARBA" id="ARBA00022840"/>
    </source>
</evidence>
<evidence type="ECO:0000256" key="3">
    <source>
        <dbReference type="ARBA" id="ARBA00022741"/>
    </source>
</evidence>
<proteinExistence type="inferred from homology"/>
<dbReference type="HAMAP" id="MF_00109">
    <property type="entry name" value="Shikimate_kinase"/>
    <property type="match status" value="1"/>
</dbReference>
<evidence type="ECO:0000256" key="6">
    <source>
        <dbReference type="ARBA" id="ARBA00023141"/>
    </source>
</evidence>
<dbReference type="GO" id="GO:0009423">
    <property type="term" value="P:chorismate biosynthetic process"/>
    <property type="evidence" value="ECO:0007669"/>
    <property type="project" value="UniProtKB-UniRule"/>
</dbReference>
<dbReference type="GO" id="GO:0004765">
    <property type="term" value="F:shikimate kinase activity"/>
    <property type="evidence" value="ECO:0007669"/>
    <property type="project" value="UniProtKB-UniRule"/>
</dbReference>
<accession>A0A9D9N0F4</accession>
<dbReference type="GO" id="GO:0000287">
    <property type="term" value="F:magnesium ion binding"/>
    <property type="evidence" value="ECO:0007669"/>
    <property type="project" value="UniProtKB-UniRule"/>
</dbReference>
<dbReference type="GO" id="GO:0005829">
    <property type="term" value="C:cytosol"/>
    <property type="evidence" value="ECO:0007669"/>
    <property type="project" value="TreeGrafter"/>
</dbReference>
<protein>
    <recommendedName>
        <fullName evidence="7">Shikimate kinase</fullName>
        <shortName evidence="7">SK</shortName>
        <ecNumber evidence="7">2.7.1.71</ecNumber>
    </recommendedName>
</protein>
<dbReference type="Proteomes" id="UP000823617">
    <property type="component" value="Unassembled WGS sequence"/>
</dbReference>
<dbReference type="EMBL" id="JADIMK010000050">
    <property type="protein sequence ID" value="MBO8455750.1"/>
    <property type="molecule type" value="Genomic_DNA"/>
</dbReference>
<reference evidence="8" key="2">
    <citation type="journal article" date="2021" name="PeerJ">
        <title>Extensive microbial diversity within the chicken gut microbiome revealed by metagenomics and culture.</title>
        <authorList>
            <person name="Gilroy R."/>
            <person name="Ravi A."/>
            <person name="Getino M."/>
            <person name="Pursley I."/>
            <person name="Horton D.L."/>
            <person name="Alikhan N.F."/>
            <person name="Baker D."/>
            <person name="Gharbi K."/>
            <person name="Hall N."/>
            <person name="Watson M."/>
            <person name="Adriaenssens E.M."/>
            <person name="Foster-Nyarko E."/>
            <person name="Jarju S."/>
            <person name="Secka A."/>
            <person name="Antonio M."/>
            <person name="Oren A."/>
            <person name="Chaudhuri R.R."/>
            <person name="La Ragione R."/>
            <person name="Hildebrand F."/>
            <person name="Pallen M.J."/>
        </authorList>
    </citation>
    <scope>NUCLEOTIDE SEQUENCE</scope>
    <source>
        <strain evidence="8">B1-3475</strain>
    </source>
</reference>
<dbReference type="InterPro" id="IPR027417">
    <property type="entry name" value="P-loop_NTPase"/>
</dbReference>
<comment type="pathway">
    <text evidence="7">Metabolic intermediate biosynthesis; chorismate biosynthesis; chorismate from D-erythrose 4-phosphate and phosphoenolpyruvate: step 5/7.</text>
</comment>
<feature type="binding site" evidence="7">
    <location>
        <position position="156"/>
    </location>
    <ligand>
        <name>substrate</name>
    </ligand>
</feature>
<dbReference type="Pfam" id="PF01202">
    <property type="entry name" value="SKI"/>
    <property type="match status" value="1"/>
</dbReference>
<dbReference type="InterPro" id="IPR031322">
    <property type="entry name" value="Shikimate/glucono_kinase"/>
</dbReference>
<comment type="caution">
    <text evidence="7">Lacks conserved residue(s) required for the propagation of feature annotation.</text>
</comment>
<keyword evidence="6 7" id="KW-0057">Aromatic amino acid biosynthesis</keyword>
<feature type="binding site" evidence="7">
    <location>
        <position position="65"/>
    </location>
    <ligand>
        <name>substrate</name>
    </ligand>
</feature>
<reference evidence="8" key="1">
    <citation type="submission" date="2020-10" db="EMBL/GenBank/DDBJ databases">
        <authorList>
            <person name="Gilroy R."/>
        </authorList>
    </citation>
    <scope>NUCLEOTIDE SEQUENCE</scope>
    <source>
        <strain evidence="8">B1-3475</strain>
    </source>
</reference>
<dbReference type="Gene3D" id="3.40.50.300">
    <property type="entry name" value="P-loop containing nucleotide triphosphate hydrolases"/>
    <property type="match status" value="1"/>
</dbReference>
<dbReference type="CDD" id="cd00464">
    <property type="entry name" value="SK"/>
    <property type="match status" value="1"/>
</dbReference>
<comment type="similarity">
    <text evidence="7">Belongs to the shikimate kinase family.</text>
</comment>
<keyword evidence="7" id="KW-0479">Metal-binding</keyword>
<feature type="binding site" evidence="7">
    <location>
        <position position="41"/>
    </location>
    <ligand>
        <name>substrate</name>
    </ligand>
</feature>